<comment type="caution">
    <text evidence="8">The sequence shown here is derived from an EMBL/GenBank/DDBJ whole genome shotgun (WGS) entry which is preliminary data.</text>
</comment>
<reference evidence="8" key="1">
    <citation type="submission" date="2021-02" db="EMBL/GenBank/DDBJ databases">
        <authorList>
            <person name="Nowell W R."/>
        </authorList>
    </citation>
    <scope>NUCLEOTIDE SEQUENCE</scope>
</reference>
<dbReference type="EMBL" id="CAJNOU010000591">
    <property type="protein sequence ID" value="CAF1040830.1"/>
    <property type="molecule type" value="Genomic_DNA"/>
</dbReference>
<feature type="compositionally biased region" description="Basic and acidic residues" evidence="5">
    <location>
        <begin position="39"/>
        <end position="63"/>
    </location>
</feature>
<dbReference type="SUPFAM" id="SSF57716">
    <property type="entry name" value="Glucocorticoid receptor-like (DNA-binding domain)"/>
    <property type="match status" value="2"/>
</dbReference>
<evidence type="ECO:0000256" key="1">
    <source>
        <dbReference type="ARBA" id="ARBA00022723"/>
    </source>
</evidence>
<dbReference type="Pfam" id="PF00412">
    <property type="entry name" value="LIM"/>
    <property type="match status" value="1"/>
</dbReference>
<name>A0A814JVL1_9BILA</name>
<evidence type="ECO:0000313" key="7">
    <source>
        <dbReference type="EMBL" id="CAF1025026.1"/>
    </source>
</evidence>
<feature type="region of interest" description="Disordered" evidence="5">
    <location>
        <begin position="700"/>
        <end position="724"/>
    </location>
</feature>
<feature type="compositionally biased region" description="Polar residues" evidence="5">
    <location>
        <begin position="648"/>
        <end position="663"/>
    </location>
</feature>
<dbReference type="SMART" id="SM00132">
    <property type="entry name" value="LIM"/>
    <property type="match status" value="1"/>
</dbReference>
<dbReference type="InterPro" id="IPR001781">
    <property type="entry name" value="Znf_LIM"/>
</dbReference>
<dbReference type="FunFam" id="2.10.110.10:FF:000002">
    <property type="entry name" value="LIM domain and actin-binding 1"/>
    <property type="match status" value="1"/>
</dbReference>
<sequence length="831" mass="92421">MADSNEDTSIDTSGGSDDTLERLRNITKMFGGKNEDDETQKLQKVEKLAPGDKIKNRFQKFEDIGSSNGLQNEEEEEDEDDTQPSESDGVVRSTRKKKPQREHIPYHEMAEVKDKFEKGLVDSDKPREEKRLDVRVQSGLASSKKQAFEQGEFEQEVESRINKVQIDTDLVAGVASSKKHAFEQGEFEQEVESRNNKVQIDKDLVAGVASSKKHAFEQGEFEQEVESRNNKVQIDKDLVAGLTSAKKQAFQQQIENDANLSKTVIIDRDAMVGAATEKKAMFEKGELDQDYHELGSNRVQADADLLVGAATDRKAKFESGQISDRPITPTRLDEISTMVETAEQQTQRSGDRHLDMETESGFATARREQLASLANTEFKSTEKHFDVTSGSTSTIKEQYMADTSKPIISTAQPISVESGLAKSRATAFENPDETTPVKRTVEIDNELLESGVAKERVAMFKNLESGTQSTGAGGDSKIRVDRVEFSDTLVNMSENGNVVRESDKRDEVYFEKGQTKQLVEQWKTKQASPDRDTPDAQVIQDAEILQQGKAKNLVELWKTMDKENSPPPERRGPRAITPPADNERRLPPAEDDETASRKPGYADDKANIESGHAKAARERLMQSAEQSSSGTRKTLKQITPPPEGVQRKSASPTADTGDSSSGIREQYNDSEEIVPTKGQAQSLKNRFVELEKDALKVETASSKVKHTPKRFVDKPAPKQTNVEPAVDSNKCSVCNKTVYAMEKIEADKKIYHKSCFKCMHCKSILKLGNYTANDGQIYCKPHFLQLFAIKGNYSAGFGLNDHKTRWLSNSSSSSSPTSISNTHESTFSNES</sequence>
<feature type="compositionally biased region" description="Basic and acidic residues" evidence="5">
    <location>
        <begin position="558"/>
        <end position="572"/>
    </location>
</feature>
<evidence type="ECO:0000313" key="9">
    <source>
        <dbReference type="Proteomes" id="UP000663889"/>
    </source>
</evidence>
<feature type="compositionally biased region" description="Basic and acidic residues" evidence="5">
    <location>
        <begin position="581"/>
        <end position="620"/>
    </location>
</feature>
<dbReference type="PROSITE" id="PS50023">
    <property type="entry name" value="LIM_DOMAIN_2"/>
    <property type="match status" value="1"/>
</dbReference>
<organism evidence="8 9">
    <name type="scientific">Rotaria sordida</name>
    <dbReference type="NCBI Taxonomy" id="392033"/>
    <lineage>
        <taxon>Eukaryota</taxon>
        <taxon>Metazoa</taxon>
        <taxon>Spiralia</taxon>
        <taxon>Gnathifera</taxon>
        <taxon>Rotifera</taxon>
        <taxon>Eurotatoria</taxon>
        <taxon>Bdelloidea</taxon>
        <taxon>Philodinida</taxon>
        <taxon>Philodinidae</taxon>
        <taxon>Rotaria</taxon>
    </lineage>
</organism>
<proteinExistence type="predicted"/>
<dbReference type="AlphaFoldDB" id="A0A814JVL1"/>
<feature type="region of interest" description="Disordered" evidence="5">
    <location>
        <begin position="1"/>
        <end position="154"/>
    </location>
</feature>
<evidence type="ECO:0000256" key="2">
    <source>
        <dbReference type="ARBA" id="ARBA00022833"/>
    </source>
</evidence>
<dbReference type="OrthoDB" id="6129702at2759"/>
<keyword evidence="2 4" id="KW-0862">Zinc</keyword>
<evidence type="ECO:0000256" key="4">
    <source>
        <dbReference type="PROSITE-ProRule" id="PRU00125"/>
    </source>
</evidence>
<evidence type="ECO:0000313" key="8">
    <source>
        <dbReference type="EMBL" id="CAF1040830.1"/>
    </source>
</evidence>
<dbReference type="GO" id="GO:0046872">
    <property type="term" value="F:metal ion binding"/>
    <property type="evidence" value="ECO:0007669"/>
    <property type="project" value="UniProtKB-KW"/>
</dbReference>
<gene>
    <name evidence="7" type="ORF">RFH988_LOCUS15399</name>
    <name evidence="8" type="ORF">SEV965_LOCUS12818</name>
</gene>
<feature type="region of interest" description="Disordered" evidence="5">
    <location>
        <begin position="555"/>
        <end position="678"/>
    </location>
</feature>
<dbReference type="CDD" id="cd09358">
    <property type="entry name" value="LIM_Mical_like"/>
    <property type="match status" value="1"/>
</dbReference>
<feature type="compositionally biased region" description="Polar residues" evidence="5">
    <location>
        <begin position="623"/>
        <end position="632"/>
    </location>
</feature>
<dbReference type="Proteomes" id="UP000663882">
    <property type="component" value="Unassembled WGS sequence"/>
</dbReference>
<keyword evidence="1 4" id="KW-0479">Metal-binding</keyword>
<accession>A0A814JVL1</accession>
<evidence type="ECO:0000256" key="3">
    <source>
        <dbReference type="ARBA" id="ARBA00023038"/>
    </source>
</evidence>
<feature type="compositionally biased region" description="Acidic residues" evidence="5">
    <location>
        <begin position="72"/>
        <end position="83"/>
    </location>
</feature>
<dbReference type="EMBL" id="CAJNOO010000747">
    <property type="protein sequence ID" value="CAF1025026.1"/>
    <property type="molecule type" value="Genomic_DNA"/>
</dbReference>
<keyword evidence="3 4" id="KW-0440">LIM domain</keyword>
<feature type="domain" description="LIM zinc-binding" evidence="6">
    <location>
        <begin position="729"/>
        <end position="789"/>
    </location>
</feature>
<evidence type="ECO:0000256" key="5">
    <source>
        <dbReference type="SAM" id="MobiDB-lite"/>
    </source>
</evidence>
<feature type="compositionally biased region" description="Low complexity" evidence="5">
    <location>
        <begin position="809"/>
        <end position="822"/>
    </location>
</feature>
<dbReference type="PROSITE" id="PS00478">
    <property type="entry name" value="LIM_DOMAIN_1"/>
    <property type="match status" value="1"/>
</dbReference>
<feature type="region of interest" description="Disordered" evidence="5">
    <location>
        <begin position="809"/>
        <end position="831"/>
    </location>
</feature>
<dbReference type="PANTHER" id="PTHR24206">
    <property type="entry name" value="OS06G0237300 PROTEIN"/>
    <property type="match status" value="1"/>
</dbReference>
<feature type="compositionally biased region" description="Basic and acidic residues" evidence="5">
    <location>
        <begin position="101"/>
        <end position="134"/>
    </location>
</feature>
<evidence type="ECO:0000259" key="6">
    <source>
        <dbReference type="PROSITE" id="PS50023"/>
    </source>
</evidence>
<protein>
    <recommendedName>
        <fullName evidence="6">LIM zinc-binding domain-containing protein</fullName>
    </recommendedName>
</protein>
<dbReference type="Gene3D" id="2.10.110.10">
    <property type="entry name" value="Cysteine Rich Protein"/>
    <property type="match status" value="1"/>
</dbReference>
<dbReference type="Proteomes" id="UP000663889">
    <property type="component" value="Unassembled WGS sequence"/>
</dbReference>